<gene>
    <name evidence="2" type="ORF">GCM10010992_07890</name>
</gene>
<dbReference type="Gene3D" id="3.30.920.90">
    <property type="match status" value="1"/>
</dbReference>
<dbReference type="PANTHER" id="PTHR37291:SF1">
    <property type="entry name" value="TYPE IV METHYL-DIRECTED RESTRICTION ENZYME ECOKMCRB SUBUNIT"/>
    <property type="match status" value="1"/>
</dbReference>
<dbReference type="RefSeq" id="WP_188616775.1">
    <property type="nucleotide sequence ID" value="NZ_BMLV01000001.1"/>
</dbReference>
<dbReference type="InterPro" id="IPR021961">
    <property type="entry name" value="McrB_DNA-bd"/>
</dbReference>
<protein>
    <recommendedName>
        <fullName evidence="1">AAA+ ATPase domain-containing protein</fullName>
    </recommendedName>
</protein>
<evidence type="ECO:0000313" key="2">
    <source>
        <dbReference type="EMBL" id="GGP02631.1"/>
    </source>
</evidence>
<sequence length="625" mass="71263">MNQIFTREELINAIQTIDNNPSLKSGRHSSTYDLIYNGKKYPPILVLSVANTSKGNKELTLADFGNSVEIPFKILNNNGFDILKKKTIDFDDNDEIEFISQLKIFIDQANSKNLKTKNYVSKYLGTKVKVSFGQGTAAHIPWISFLIEPNKTSEGIYPVYLYYKEYKLLILAYGVSESEIPSVQWSLPENVQSIKVYFMEHFSKIPERYGASFIHKVYDVNNLPNEKVLESDLIEIIEEYKLQFSDSKIEKVTMKEKKLSTKDFQTDILESGLIFSETLINRFVSSLVTKPFVLLTGLSGSGKTKIAQSFVQWICQDKSQFKIIPVGADWTNREPLLGYPNGLVKEEYITPDSGALNLIITAAKSENANKPYFLILDEMNLSHVERYFADFLSIMESDDRINLYTGNERIDLEGNTIPNEVFWPKNLFIIGTVNIDETTYMFSPKVLDRANTIEFRVDSSDLKTFFEKPKKVDLSLLEGKGAGMAHNFIEIAHDKEILNEEIYSLTFLKFFEELKKVGAEFGYRTATEMLLLIKKLKTFSNLSDGKCLDIAIMQKLLPKLHGSRSKIVKVLDALILLCLKEGQEFSIAKCDEVSESNIIYPISYEKLIRMYKNVLDNGFTSYAEA</sequence>
<dbReference type="Proteomes" id="UP000620064">
    <property type="component" value="Unassembled WGS sequence"/>
</dbReference>
<comment type="caution">
    <text evidence="2">The sequence shown here is derived from an EMBL/GenBank/DDBJ whole genome shotgun (WGS) entry which is preliminary data.</text>
</comment>
<name>A0ABQ2NGD6_9FLAO</name>
<dbReference type="PANTHER" id="PTHR37291">
    <property type="entry name" value="5-METHYLCYTOSINE-SPECIFIC RESTRICTION ENZYME B"/>
    <property type="match status" value="1"/>
</dbReference>
<reference evidence="3" key="1">
    <citation type="journal article" date="2019" name="Int. J. Syst. Evol. Microbiol.">
        <title>The Global Catalogue of Microorganisms (GCM) 10K type strain sequencing project: providing services to taxonomists for standard genome sequencing and annotation.</title>
        <authorList>
            <consortium name="The Broad Institute Genomics Platform"/>
            <consortium name="The Broad Institute Genome Sequencing Center for Infectious Disease"/>
            <person name="Wu L."/>
            <person name="Ma J."/>
        </authorList>
    </citation>
    <scope>NUCLEOTIDE SEQUENCE [LARGE SCALE GENOMIC DNA]</scope>
    <source>
        <strain evidence="3">CGMCC 1.7656</strain>
    </source>
</reference>
<dbReference type="Pfam" id="PF12102">
    <property type="entry name" value="MrcB_N"/>
    <property type="match status" value="1"/>
</dbReference>
<accession>A0ABQ2NGD6</accession>
<evidence type="ECO:0000313" key="3">
    <source>
        <dbReference type="Proteomes" id="UP000620064"/>
    </source>
</evidence>
<dbReference type="InterPro" id="IPR052934">
    <property type="entry name" value="Methyl-DNA_Rec/Restrict_Enz"/>
</dbReference>
<dbReference type="EMBL" id="BMLV01000001">
    <property type="protein sequence ID" value="GGP02631.1"/>
    <property type="molecule type" value="Genomic_DNA"/>
</dbReference>
<dbReference type="Gene3D" id="3.40.50.300">
    <property type="entry name" value="P-loop containing nucleotide triphosphate hydrolases"/>
    <property type="match status" value="1"/>
</dbReference>
<evidence type="ECO:0000259" key="1">
    <source>
        <dbReference type="SMART" id="SM00382"/>
    </source>
</evidence>
<dbReference type="SUPFAM" id="SSF52540">
    <property type="entry name" value="P-loop containing nucleoside triphosphate hydrolases"/>
    <property type="match status" value="1"/>
</dbReference>
<organism evidence="2 3">
    <name type="scientific">Cloacibacterium rupense</name>
    <dbReference type="NCBI Taxonomy" id="517423"/>
    <lineage>
        <taxon>Bacteria</taxon>
        <taxon>Pseudomonadati</taxon>
        <taxon>Bacteroidota</taxon>
        <taxon>Flavobacteriia</taxon>
        <taxon>Flavobacteriales</taxon>
        <taxon>Weeksellaceae</taxon>
    </lineage>
</organism>
<dbReference type="InterPro" id="IPR003593">
    <property type="entry name" value="AAA+_ATPase"/>
</dbReference>
<dbReference type="InterPro" id="IPR027417">
    <property type="entry name" value="P-loop_NTPase"/>
</dbReference>
<feature type="domain" description="AAA+ ATPase" evidence="1">
    <location>
        <begin position="289"/>
        <end position="470"/>
    </location>
</feature>
<keyword evidence="3" id="KW-1185">Reference proteome</keyword>
<proteinExistence type="predicted"/>
<dbReference type="SMART" id="SM00382">
    <property type="entry name" value="AAA"/>
    <property type="match status" value="1"/>
</dbReference>